<organism evidence="2 3">
    <name type="scientific">Phreatobacter aquaticus</name>
    <dbReference type="NCBI Taxonomy" id="2570229"/>
    <lineage>
        <taxon>Bacteria</taxon>
        <taxon>Pseudomonadati</taxon>
        <taxon>Pseudomonadota</taxon>
        <taxon>Alphaproteobacteria</taxon>
        <taxon>Hyphomicrobiales</taxon>
        <taxon>Phreatobacteraceae</taxon>
        <taxon>Phreatobacter</taxon>
    </lineage>
</organism>
<gene>
    <name evidence="2" type="ORF">E8L99_22135</name>
</gene>
<dbReference type="Proteomes" id="UP000298588">
    <property type="component" value="Chromosome"/>
</dbReference>
<dbReference type="Gene3D" id="3.30.70.2970">
    <property type="entry name" value="Protein of unknown function (DUF541), domain 2"/>
    <property type="match status" value="1"/>
</dbReference>
<evidence type="ECO:0000313" key="2">
    <source>
        <dbReference type="EMBL" id="QCK88264.1"/>
    </source>
</evidence>
<sequence>MASTSLLSLTRLSFSVAPALALAGVMALAVPAGAQQAPVVPPRTITMQGEAQAVAAPDLAVVSGGTQVQARTAREAMDGNSRIMRSVQQALKELGIEDRDISTSGLTLRPTIEYQQGTNRPRVVGYAAGHQLSVRIRDLAKLGDVLDRMVTAGANQMDNLQLTVSDWSRKVDEARATAIADARRKADVLAGAAGARIGRVMTIEEHADGGPVVLRRAAPAMASQSGPAPVATGDQNFRLQVTVTWELVD</sequence>
<keyword evidence="3" id="KW-1185">Reference proteome</keyword>
<dbReference type="Pfam" id="PF04402">
    <property type="entry name" value="SIMPL"/>
    <property type="match status" value="1"/>
</dbReference>
<name>A0A4D7QSR6_9HYPH</name>
<dbReference type="OrthoDB" id="9813144at2"/>
<keyword evidence="1" id="KW-0732">Signal</keyword>
<dbReference type="RefSeq" id="WP_137101591.1">
    <property type="nucleotide sequence ID" value="NZ_CP039865.1"/>
</dbReference>
<dbReference type="KEGG" id="paqt:E8L99_22135"/>
<protein>
    <submittedName>
        <fullName evidence="2">DUF541 domain-containing protein</fullName>
    </submittedName>
</protein>
<accession>A0A4D7QSR6</accession>
<dbReference type="PANTHER" id="PTHR34387:SF1">
    <property type="entry name" value="PERIPLASMIC IMMUNOGENIC PROTEIN"/>
    <property type="match status" value="1"/>
</dbReference>
<feature type="signal peptide" evidence="1">
    <location>
        <begin position="1"/>
        <end position="34"/>
    </location>
</feature>
<feature type="chain" id="PRO_5020323998" evidence="1">
    <location>
        <begin position="35"/>
        <end position="249"/>
    </location>
</feature>
<dbReference type="Gene3D" id="3.30.110.170">
    <property type="entry name" value="Protein of unknown function (DUF541), domain 1"/>
    <property type="match status" value="1"/>
</dbReference>
<dbReference type="InterPro" id="IPR052022">
    <property type="entry name" value="26kDa_periplasmic_antigen"/>
</dbReference>
<dbReference type="EMBL" id="CP039865">
    <property type="protein sequence ID" value="QCK88264.1"/>
    <property type="molecule type" value="Genomic_DNA"/>
</dbReference>
<evidence type="ECO:0000256" key="1">
    <source>
        <dbReference type="SAM" id="SignalP"/>
    </source>
</evidence>
<dbReference type="InterPro" id="IPR007497">
    <property type="entry name" value="SIMPL/DUF541"/>
</dbReference>
<dbReference type="AlphaFoldDB" id="A0A4D7QSR6"/>
<evidence type="ECO:0000313" key="3">
    <source>
        <dbReference type="Proteomes" id="UP000298588"/>
    </source>
</evidence>
<proteinExistence type="predicted"/>
<dbReference type="GO" id="GO:0006974">
    <property type="term" value="P:DNA damage response"/>
    <property type="evidence" value="ECO:0007669"/>
    <property type="project" value="TreeGrafter"/>
</dbReference>
<dbReference type="PANTHER" id="PTHR34387">
    <property type="entry name" value="SLR1258 PROTEIN"/>
    <property type="match status" value="1"/>
</dbReference>
<reference evidence="2 3" key="1">
    <citation type="submission" date="2019-04" db="EMBL/GenBank/DDBJ databases">
        <title>Phreatobacter aquaticus sp. nov.</title>
        <authorList>
            <person name="Choi A."/>
            <person name="Baek K."/>
        </authorList>
    </citation>
    <scope>NUCLEOTIDE SEQUENCE [LARGE SCALE GENOMIC DNA]</scope>
    <source>
        <strain evidence="2 3">NMCR1094</strain>
    </source>
</reference>